<comment type="caution">
    <text evidence="4">The sequence shown here is derived from an EMBL/GenBank/DDBJ whole genome shotgun (WGS) entry which is preliminary data.</text>
</comment>
<evidence type="ECO:0000313" key="4">
    <source>
        <dbReference type="EMBL" id="MDQ0008327.1"/>
    </source>
</evidence>
<dbReference type="RefSeq" id="WP_306846979.1">
    <property type="nucleotide sequence ID" value="NZ_JAUSSK010000001.1"/>
</dbReference>
<comment type="similarity">
    <text evidence="1">Belongs to the membrane fusion protein (MFP) (TC 8.A.1) family.</text>
</comment>
<evidence type="ECO:0000259" key="3">
    <source>
        <dbReference type="Pfam" id="PF25954"/>
    </source>
</evidence>
<dbReference type="PROSITE" id="PS51257">
    <property type="entry name" value="PROKAR_LIPOPROTEIN"/>
    <property type="match status" value="1"/>
</dbReference>
<dbReference type="InterPro" id="IPR006143">
    <property type="entry name" value="RND_pump_MFP"/>
</dbReference>
<dbReference type="PANTHER" id="PTHR30469:SF18">
    <property type="entry name" value="RESISTANCE-NODULATION-CELL DIVISION (RND) EFFLUX MEMBRANE FUSION PROTEIN-RELATED"/>
    <property type="match status" value="1"/>
</dbReference>
<feature type="signal peptide" evidence="2">
    <location>
        <begin position="1"/>
        <end position="20"/>
    </location>
</feature>
<gene>
    <name evidence="4" type="ORF">J2T07_000486</name>
</gene>
<protein>
    <submittedName>
        <fullName evidence="4">RND family efflux transporter MFP subunit</fullName>
    </submittedName>
</protein>
<dbReference type="PANTHER" id="PTHR30469">
    <property type="entry name" value="MULTIDRUG RESISTANCE PROTEIN MDTA"/>
    <property type="match status" value="1"/>
</dbReference>
<feature type="domain" description="CusB-like beta-barrel" evidence="3">
    <location>
        <begin position="212"/>
        <end position="285"/>
    </location>
</feature>
<dbReference type="Gene3D" id="2.40.50.100">
    <property type="match status" value="1"/>
</dbReference>
<evidence type="ECO:0000256" key="2">
    <source>
        <dbReference type="SAM" id="SignalP"/>
    </source>
</evidence>
<dbReference type="EMBL" id="JAUSSK010000001">
    <property type="protein sequence ID" value="MDQ0008327.1"/>
    <property type="molecule type" value="Genomic_DNA"/>
</dbReference>
<organism evidence="4 5">
    <name type="scientific">Luteibacter jiangsuensis</name>
    <dbReference type="NCBI Taxonomy" id="637577"/>
    <lineage>
        <taxon>Bacteria</taxon>
        <taxon>Pseudomonadati</taxon>
        <taxon>Pseudomonadota</taxon>
        <taxon>Gammaproteobacteria</taxon>
        <taxon>Lysobacterales</taxon>
        <taxon>Rhodanobacteraceae</taxon>
        <taxon>Luteibacter</taxon>
    </lineage>
</organism>
<sequence length="362" mass="38540">MDRFKSRSTLPLLLAMVVTACGQPAVPPREPEPPRLASMVVSAETGARQQVWDGTVEAVNSAILSAQTTARVVELPYDVNDVVSEGDVLVRFSRVEQTSASRAAKAQIASTRAAYVNAKVNYDRIAALAAKGVVARAERDQALAQRDSAQAALAAAEATSRQVGMQEDYTVVRAPYAGVITRRFVQVGESVQAGPPAPQQLIALASLKDLRVTVQVPQSSVGAIRTYHAADILLDGEPPRRVAASRVVVLPYADPGTHSFTVRAELPGENTGLYPGMTVKVAFATGQTRRLMVPAGALVRHGELQGVYVISGASVSLRQVRVGERYGDRVELLSGVDGGERIVLDPSAAARWLIDRRQGSGK</sequence>
<accession>A0ABT9STK5</accession>
<dbReference type="Gene3D" id="2.40.30.170">
    <property type="match status" value="1"/>
</dbReference>
<proteinExistence type="inferred from homology"/>
<dbReference type="InterPro" id="IPR058792">
    <property type="entry name" value="Beta-barrel_RND_2"/>
</dbReference>
<dbReference type="Gene3D" id="2.40.420.20">
    <property type="match status" value="1"/>
</dbReference>
<feature type="chain" id="PRO_5045252005" evidence="2">
    <location>
        <begin position="21"/>
        <end position="362"/>
    </location>
</feature>
<keyword evidence="2" id="KW-0732">Signal</keyword>
<dbReference type="Proteomes" id="UP001237737">
    <property type="component" value="Unassembled WGS sequence"/>
</dbReference>
<dbReference type="Gene3D" id="1.10.287.470">
    <property type="entry name" value="Helix hairpin bin"/>
    <property type="match status" value="1"/>
</dbReference>
<dbReference type="NCBIfam" id="TIGR01730">
    <property type="entry name" value="RND_mfp"/>
    <property type="match status" value="1"/>
</dbReference>
<keyword evidence="5" id="KW-1185">Reference proteome</keyword>
<dbReference type="SUPFAM" id="SSF111369">
    <property type="entry name" value="HlyD-like secretion proteins"/>
    <property type="match status" value="1"/>
</dbReference>
<name>A0ABT9STK5_9GAMM</name>
<dbReference type="Pfam" id="PF25954">
    <property type="entry name" value="Beta-barrel_RND_2"/>
    <property type="match status" value="1"/>
</dbReference>
<evidence type="ECO:0000256" key="1">
    <source>
        <dbReference type="ARBA" id="ARBA00009477"/>
    </source>
</evidence>
<reference evidence="4 5" key="1">
    <citation type="submission" date="2023-07" db="EMBL/GenBank/DDBJ databases">
        <title>Sorghum-associated microbial communities from plants grown in Nebraska, USA.</title>
        <authorList>
            <person name="Schachtman D."/>
        </authorList>
    </citation>
    <scope>NUCLEOTIDE SEQUENCE [LARGE SCALE GENOMIC DNA]</scope>
    <source>
        <strain evidence="4 5">CC60</strain>
    </source>
</reference>
<evidence type="ECO:0000313" key="5">
    <source>
        <dbReference type="Proteomes" id="UP001237737"/>
    </source>
</evidence>